<dbReference type="PANTHER" id="PTHR30373:SF2">
    <property type="entry name" value="UPF0603 PROTEIN YGCG"/>
    <property type="match status" value="1"/>
</dbReference>
<keyword evidence="4" id="KW-1185">Reference proteome</keyword>
<gene>
    <name evidence="3" type="ORF">NYP16_04925</name>
</gene>
<evidence type="ECO:0000313" key="3">
    <source>
        <dbReference type="EMBL" id="MDA5193297.1"/>
    </source>
</evidence>
<comment type="caution">
    <text evidence="3">The sequence shown here is derived from an EMBL/GenBank/DDBJ whole genome shotgun (WGS) entry which is preliminary data.</text>
</comment>
<name>A0A9X3TXR6_9PROT</name>
<feature type="transmembrane region" description="Helical" evidence="1">
    <location>
        <begin position="194"/>
        <end position="213"/>
    </location>
</feature>
<sequence>MAILSGVRILSLRLFLCVLLLVLPGTFAVHAQSFPALTGRVVDDANLLTPADKATLTARLEQLEAQSQRQLVVVTLPSLQGYDIEDYGYQLGRKWGIGSKERNDGALLIVAPNERKVRVEVGYGLEPILTDALSSTIISRDILPHFRDGQYSAGIVAGADSIAKQLELPEDQARAVAAEAAKAAKKQETGGPSLFFWVIFFFIFVLPALRSMFGGGRTHRGARLWGAGLGAGLGGLGGWGRGGGGGGFGGGGGGFGGGGSSGSW</sequence>
<organism evidence="3 4">
    <name type="scientific">Govanella unica</name>
    <dbReference type="NCBI Taxonomy" id="2975056"/>
    <lineage>
        <taxon>Bacteria</taxon>
        <taxon>Pseudomonadati</taxon>
        <taxon>Pseudomonadota</taxon>
        <taxon>Alphaproteobacteria</taxon>
        <taxon>Emcibacterales</taxon>
        <taxon>Govanellaceae</taxon>
        <taxon>Govanella</taxon>
    </lineage>
</organism>
<dbReference type="Proteomes" id="UP001141619">
    <property type="component" value="Unassembled WGS sequence"/>
</dbReference>
<evidence type="ECO:0000313" key="4">
    <source>
        <dbReference type="Proteomes" id="UP001141619"/>
    </source>
</evidence>
<dbReference type="PANTHER" id="PTHR30373">
    <property type="entry name" value="UPF0603 PROTEIN YGCG"/>
    <property type="match status" value="1"/>
</dbReference>
<dbReference type="Pfam" id="PF04536">
    <property type="entry name" value="TPM_phosphatase"/>
    <property type="match status" value="1"/>
</dbReference>
<accession>A0A9X3TXR6</accession>
<keyword evidence="1" id="KW-1133">Transmembrane helix</keyword>
<reference evidence="3" key="1">
    <citation type="submission" date="2022-08" db="EMBL/GenBank/DDBJ databases">
        <authorList>
            <person name="Vandamme P."/>
            <person name="Hettiarachchi A."/>
            <person name="Peeters C."/>
            <person name="Cnockaert M."/>
            <person name="Carlier A."/>
        </authorList>
    </citation>
    <scope>NUCLEOTIDE SEQUENCE</scope>
    <source>
        <strain evidence="3">LMG 31809</strain>
    </source>
</reference>
<evidence type="ECO:0000256" key="1">
    <source>
        <dbReference type="SAM" id="Phobius"/>
    </source>
</evidence>
<feature type="domain" description="TPM" evidence="2">
    <location>
        <begin position="41"/>
        <end position="164"/>
    </location>
</feature>
<reference evidence="3" key="2">
    <citation type="journal article" date="2023" name="Syst. Appl. Microbiol.">
        <title>Govania unica gen. nov., sp. nov., a rare biosphere bacterium that represents a novel family in the class Alphaproteobacteria.</title>
        <authorList>
            <person name="Vandamme P."/>
            <person name="Peeters C."/>
            <person name="Hettiarachchi A."/>
            <person name="Cnockaert M."/>
            <person name="Carlier A."/>
        </authorList>
    </citation>
    <scope>NUCLEOTIDE SEQUENCE</scope>
    <source>
        <strain evidence="3">LMG 31809</strain>
    </source>
</reference>
<dbReference type="Gene3D" id="3.10.310.50">
    <property type="match status" value="1"/>
</dbReference>
<dbReference type="RefSeq" id="WP_274943000.1">
    <property type="nucleotide sequence ID" value="NZ_JANWOI010000002.1"/>
</dbReference>
<keyword evidence="1" id="KW-0812">Transmembrane</keyword>
<evidence type="ECO:0000259" key="2">
    <source>
        <dbReference type="Pfam" id="PF04536"/>
    </source>
</evidence>
<keyword evidence="1" id="KW-0472">Membrane</keyword>
<proteinExistence type="predicted"/>
<protein>
    <submittedName>
        <fullName evidence="3">TPM domain-containing protein</fullName>
    </submittedName>
</protein>
<dbReference type="AlphaFoldDB" id="A0A9X3TXR6"/>
<dbReference type="InterPro" id="IPR007621">
    <property type="entry name" value="TPM_dom"/>
</dbReference>
<dbReference type="EMBL" id="JANWOI010000002">
    <property type="protein sequence ID" value="MDA5193297.1"/>
    <property type="molecule type" value="Genomic_DNA"/>
</dbReference>